<organism evidence="2 3">
    <name type="scientific">Ruminiclostridium sufflavum DSM 19573</name>
    <dbReference type="NCBI Taxonomy" id="1121337"/>
    <lineage>
        <taxon>Bacteria</taxon>
        <taxon>Bacillati</taxon>
        <taxon>Bacillota</taxon>
        <taxon>Clostridia</taxon>
        <taxon>Eubacteriales</taxon>
        <taxon>Oscillospiraceae</taxon>
        <taxon>Ruminiclostridium</taxon>
    </lineage>
</organism>
<comment type="caution">
    <text evidence="2">The sequence shown here is derived from an EMBL/GenBank/DDBJ whole genome shotgun (WGS) entry which is preliminary data.</text>
</comment>
<dbReference type="PANTHER" id="PTHR43801">
    <property type="entry name" value="NUCLEOTIDE-BINDING PROTEIN-RELATED"/>
    <property type="match status" value="1"/>
</dbReference>
<sequence>MWVKSLEKSNMKAFFRAALLILSSFTLLLILLCFAYRYSSINTYNSILIFIIIIICFCILLAVLMFIAIAYTDIRKKTGGIFLVLTKLGLKVLLPLVLILEKTDNKTRKIIQLFFIELNNIIVDSDNKKYKTQDMLLLLPHCLQNSECGIKVTGSPELCKRCGRCKIGDIMEYAKEKNISVYIATGGTVARNIIKKIKPRLIISVACERDLMSGISDVRGIPVVGIVNRTPNGPCHNTDVDINAIKKRVEELSF</sequence>
<evidence type="ECO:0000256" key="1">
    <source>
        <dbReference type="SAM" id="Phobius"/>
    </source>
</evidence>
<gene>
    <name evidence="2" type="ORF">LY28_02048</name>
</gene>
<evidence type="ECO:0008006" key="4">
    <source>
        <dbReference type="Google" id="ProtNLM"/>
    </source>
</evidence>
<dbReference type="InterPro" id="IPR002829">
    <property type="entry name" value="DUF116"/>
</dbReference>
<feature type="transmembrane region" description="Helical" evidence="1">
    <location>
        <begin position="47"/>
        <end position="69"/>
    </location>
</feature>
<dbReference type="EMBL" id="QKMR01000011">
    <property type="protein sequence ID" value="PYG87381.1"/>
    <property type="molecule type" value="Genomic_DNA"/>
</dbReference>
<feature type="transmembrane region" description="Helical" evidence="1">
    <location>
        <begin position="81"/>
        <end position="100"/>
    </location>
</feature>
<evidence type="ECO:0000313" key="2">
    <source>
        <dbReference type="EMBL" id="PYG87381.1"/>
    </source>
</evidence>
<evidence type="ECO:0000313" key="3">
    <source>
        <dbReference type="Proteomes" id="UP000248132"/>
    </source>
</evidence>
<protein>
    <recommendedName>
        <fullName evidence="4">DUF116 domain-containing protein</fullName>
    </recommendedName>
</protein>
<dbReference type="PIRSF" id="PIRSF006594">
    <property type="entry name" value="UCP006594"/>
    <property type="match status" value="1"/>
</dbReference>
<dbReference type="AlphaFoldDB" id="A0A318XN48"/>
<dbReference type="Proteomes" id="UP000248132">
    <property type="component" value="Unassembled WGS sequence"/>
</dbReference>
<keyword evidence="1" id="KW-1133">Transmembrane helix</keyword>
<keyword evidence="1" id="KW-0472">Membrane</keyword>
<proteinExistence type="predicted"/>
<name>A0A318XN48_9FIRM</name>
<dbReference type="Pfam" id="PF01976">
    <property type="entry name" value="DUF116"/>
    <property type="match status" value="1"/>
</dbReference>
<reference evidence="2 3" key="1">
    <citation type="submission" date="2018-06" db="EMBL/GenBank/DDBJ databases">
        <title>Genomic Encyclopedia of Type Strains, Phase I: the one thousand microbial genomes (KMG-I) project.</title>
        <authorList>
            <person name="Kyrpides N."/>
        </authorList>
    </citation>
    <scope>NUCLEOTIDE SEQUENCE [LARGE SCALE GENOMIC DNA]</scope>
    <source>
        <strain evidence="2 3">DSM 19573</strain>
    </source>
</reference>
<keyword evidence="1" id="KW-0812">Transmembrane</keyword>
<dbReference type="PANTHER" id="PTHR43801:SF1">
    <property type="entry name" value="POLYPRENYL SYNTHETASE"/>
    <property type="match status" value="1"/>
</dbReference>
<accession>A0A318XN48</accession>
<keyword evidence="3" id="KW-1185">Reference proteome</keyword>